<name>J3JJ41_ACTNH</name>
<comment type="caution">
    <text evidence="1">The sequence shown here is derived from an EMBL/GenBank/DDBJ whole genome shotgun (WGS) entry which is preliminary data.</text>
</comment>
<protein>
    <recommendedName>
        <fullName evidence="3">FMN-dependent dehydrogenase</fullName>
    </recommendedName>
</protein>
<dbReference type="Proteomes" id="UP000007814">
    <property type="component" value="Unassembled WGS sequence"/>
</dbReference>
<evidence type="ECO:0000313" key="2">
    <source>
        <dbReference type="Proteomes" id="UP000007814"/>
    </source>
</evidence>
<proteinExistence type="predicted"/>
<dbReference type="EMBL" id="ALJK01000172">
    <property type="protein sequence ID" value="EJN84111.1"/>
    <property type="molecule type" value="Genomic_DNA"/>
</dbReference>
<accession>J3JJ41</accession>
<evidence type="ECO:0000313" key="1">
    <source>
        <dbReference type="EMBL" id="EJN84111.1"/>
    </source>
</evidence>
<sequence>MPQWLYAGCMPSYRSILTVTVLKPGHAPEDVESAARNAVRRMTVLESFQIGIVRGRPRVTVRFTSIDDAEAREVHAIVVDEVRKVAQVEQVWPARVRAGRSVPLERGS</sequence>
<organism evidence="1 2">
    <name type="scientific">Actinomyces naeslundii (strain ATCC 12104 / DSM 43013 / CCUG 2238 / JCM 8349 / NCTC 10301 / Howell 279)</name>
    <dbReference type="NCBI Taxonomy" id="1115803"/>
    <lineage>
        <taxon>Bacteria</taxon>
        <taxon>Bacillati</taxon>
        <taxon>Actinomycetota</taxon>
        <taxon>Actinomycetes</taxon>
        <taxon>Actinomycetales</taxon>
        <taxon>Actinomycetaceae</taxon>
        <taxon>Actinomyces</taxon>
    </lineage>
</organism>
<reference evidence="1 2" key="1">
    <citation type="submission" date="2012-07" db="EMBL/GenBank/DDBJ databases">
        <authorList>
            <person name="Durkin A.S."/>
            <person name="McCorrison J."/>
            <person name="Torralba M."/>
            <person name="Gillis M."/>
            <person name="Methe B."/>
            <person name="Sutton G."/>
            <person name="Nelson K.E."/>
        </authorList>
    </citation>
    <scope>NUCLEOTIDE SEQUENCE [LARGE SCALE GENOMIC DNA]</scope>
    <source>
        <strain evidence="2">ATCC 12104 / DSM 43013 / CCUG 2238 / JCM 8349 / NCTC 10301 / Howell 279</strain>
    </source>
</reference>
<dbReference type="eggNOG" id="ENOG5033MQU">
    <property type="taxonomic scope" value="Bacteria"/>
</dbReference>
<dbReference type="PATRIC" id="fig|1115803.3.peg.2028"/>
<dbReference type="AlphaFoldDB" id="J3JJ41"/>
<evidence type="ECO:0008006" key="3">
    <source>
        <dbReference type="Google" id="ProtNLM"/>
    </source>
</evidence>
<gene>
    <name evidence="1" type="ORF">HMPREF1129_1879</name>
</gene>